<evidence type="ECO:0000256" key="7">
    <source>
        <dbReference type="ARBA" id="ARBA00035133"/>
    </source>
</evidence>
<evidence type="ECO:0000256" key="8">
    <source>
        <dbReference type="ARBA" id="ARBA00035363"/>
    </source>
</evidence>
<evidence type="ECO:0000313" key="9">
    <source>
        <dbReference type="Proteomes" id="UP000694941"/>
    </source>
</evidence>
<dbReference type="RefSeq" id="XP_022243692.1">
    <property type="nucleotide sequence ID" value="XM_022387984.1"/>
</dbReference>
<comment type="similarity">
    <text evidence="2">Belongs to the mitochondrion-specific ribosomal protein mS31 family.</text>
</comment>
<keyword evidence="3" id="KW-0809">Transit peptide</keyword>
<reference evidence="10" key="1">
    <citation type="submission" date="2025-08" db="UniProtKB">
        <authorList>
            <consortium name="RefSeq"/>
        </authorList>
    </citation>
    <scope>IDENTIFICATION</scope>
    <source>
        <tissue evidence="10">Muscle</tissue>
    </source>
</reference>
<comment type="subcellular location">
    <subcellularLocation>
        <location evidence="1">Mitochondrion</location>
    </subcellularLocation>
</comment>
<protein>
    <recommendedName>
        <fullName evidence="7">Small ribosomal subunit protein mS31</fullName>
    </recommendedName>
    <alternativeName>
        <fullName evidence="8">28S ribosomal protein S31, mitochondrial</fullName>
    </alternativeName>
</protein>
<organism evidence="9 10">
    <name type="scientific">Limulus polyphemus</name>
    <name type="common">Atlantic horseshoe crab</name>
    <dbReference type="NCBI Taxonomy" id="6850"/>
    <lineage>
        <taxon>Eukaryota</taxon>
        <taxon>Metazoa</taxon>
        <taxon>Ecdysozoa</taxon>
        <taxon>Arthropoda</taxon>
        <taxon>Chelicerata</taxon>
        <taxon>Merostomata</taxon>
        <taxon>Xiphosura</taxon>
        <taxon>Limulidae</taxon>
        <taxon>Limulus</taxon>
    </lineage>
</organism>
<keyword evidence="9" id="KW-1185">Reference proteome</keyword>
<dbReference type="PANTHER" id="PTHR13231">
    <property type="entry name" value="MITOCHONDRIAL RIBOSOMAL PROTEIN S31"/>
    <property type="match status" value="1"/>
</dbReference>
<keyword evidence="4" id="KW-0689">Ribosomal protein</keyword>
<sequence>MASIRRWIGIKISSRRINYFSSEVKLAASYFGNNIQKRKFSEDKEQYLKQEGKEICKNNQNSKKTEENAQKKLSSLLASMKVDTLSLKMKSNIDLNLSKPKPKRKKGAMKSHIEQEKLSYEELDEQLVTAVKDVANILGGNSDETESELVQKLRVHVQQTQKACEANGSQDGGSLSKIFLGMKIDRSKPKLDPGHSLHSYPDSKMAVEISSLRTSEKSVSYDSLSVSSEFQRNMKPKSITGRVDLFASEPLNIFLTPDKKITDVSNTKILEILQKQELKMLVTQPPRNGFEEMIQLTEQGKLWTFPINNEAGHFIGLEEEANIEFHQHIFLEHLLEVFPKQGPIRHFMELVTTGLSQNPYLTVERKKDHIEWFRRYFKEKEQILEDSGALSE</sequence>
<evidence type="ECO:0000256" key="6">
    <source>
        <dbReference type="ARBA" id="ARBA00023274"/>
    </source>
</evidence>
<evidence type="ECO:0000256" key="3">
    <source>
        <dbReference type="ARBA" id="ARBA00022946"/>
    </source>
</evidence>
<gene>
    <name evidence="10" type="primary">LOC106461100</name>
</gene>
<proteinExistence type="inferred from homology"/>
<evidence type="ECO:0000256" key="1">
    <source>
        <dbReference type="ARBA" id="ARBA00004173"/>
    </source>
</evidence>
<keyword evidence="5" id="KW-0496">Mitochondrion</keyword>
<dbReference type="Proteomes" id="UP000694941">
    <property type="component" value="Unplaced"/>
</dbReference>
<keyword evidence="6" id="KW-0687">Ribonucleoprotein</keyword>
<evidence type="ECO:0000256" key="4">
    <source>
        <dbReference type="ARBA" id="ARBA00022980"/>
    </source>
</evidence>
<dbReference type="InterPro" id="IPR026299">
    <property type="entry name" value="MRP-S31"/>
</dbReference>
<dbReference type="PANTHER" id="PTHR13231:SF3">
    <property type="entry name" value="SMALL RIBOSOMAL SUBUNIT PROTEIN MS31"/>
    <property type="match status" value="1"/>
</dbReference>
<evidence type="ECO:0000313" key="10">
    <source>
        <dbReference type="RefSeq" id="XP_022243692.1"/>
    </source>
</evidence>
<name>A0ABM1SJ87_LIMPO</name>
<evidence type="ECO:0000256" key="2">
    <source>
        <dbReference type="ARBA" id="ARBA00011057"/>
    </source>
</evidence>
<accession>A0ABM1SJ87</accession>
<dbReference type="GeneID" id="106461100"/>
<dbReference type="Pfam" id="PF15433">
    <property type="entry name" value="MRP-S31"/>
    <property type="match status" value="1"/>
</dbReference>
<evidence type="ECO:0000256" key="5">
    <source>
        <dbReference type="ARBA" id="ARBA00023128"/>
    </source>
</evidence>